<organism evidence="1 2">
    <name type="scientific">Cystobacter fuscus</name>
    <dbReference type="NCBI Taxonomy" id="43"/>
    <lineage>
        <taxon>Bacteria</taxon>
        <taxon>Pseudomonadati</taxon>
        <taxon>Myxococcota</taxon>
        <taxon>Myxococcia</taxon>
        <taxon>Myxococcales</taxon>
        <taxon>Cystobacterineae</taxon>
        <taxon>Archangiaceae</taxon>
        <taxon>Cystobacter</taxon>
    </lineage>
</organism>
<gene>
    <name evidence="1" type="ORF">CYFUS_000443</name>
</gene>
<dbReference type="Proteomes" id="UP000217257">
    <property type="component" value="Chromosome"/>
</dbReference>
<sequence length="117" mass="13073">MGSLLFSLGGGAPVRDRVYRITSEMAVMQCNMLLTRDAHENSLARLALLLQPSLRFFAGLKGRNGGGESRLLNLLKVAFEYGMREELTVIHFTDMHDDVVLVCNQYESAVRRFGVLP</sequence>
<protein>
    <submittedName>
        <fullName evidence="1">Uncharacterized protein</fullName>
    </submittedName>
</protein>
<dbReference type="AlphaFoldDB" id="A0A250IV51"/>
<reference evidence="1 2" key="1">
    <citation type="submission" date="2017-06" db="EMBL/GenBank/DDBJ databases">
        <title>Sequencing and comparative analysis of myxobacterial genomes.</title>
        <authorList>
            <person name="Rupp O."/>
            <person name="Goesmann A."/>
            <person name="Sogaard-Andersen L."/>
        </authorList>
    </citation>
    <scope>NUCLEOTIDE SEQUENCE [LARGE SCALE GENOMIC DNA]</scope>
    <source>
        <strain evidence="1 2">DSM 52655</strain>
    </source>
</reference>
<accession>A0A250IV51</accession>
<dbReference type="EMBL" id="CP022098">
    <property type="protein sequence ID" value="ATB35031.1"/>
    <property type="molecule type" value="Genomic_DNA"/>
</dbReference>
<dbReference type="KEGG" id="cfus:CYFUS_000443"/>
<proteinExistence type="predicted"/>
<evidence type="ECO:0000313" key="2">
    <source>
        <dbReference type="Proteomes" id="UP000217257"/>
    </source>
</evidence>
<evidence type="ECO:0000313" key="1">
    <source>
        <dbReference type="EMBL" id="ATB35031.1"/>
    </source>
</evidence>
<name>A0A250IV51_9BACT</name>